<feature type="compositionally biased region" description="Polar residues" evidence="1">
    <location>
        <begin position="1"/>
        <end position="16"/>
    </location>
</feature>
<organism evidence="2 3">
    <name type="scientific">Piedraia hortae CBS 480.64</name>
    <dbReference type="NCBI Taxonomy" id="1314780"/>
    <lineage>
        <taxon>Eukaryota</taxon>
        <taxon>Fungi</taxon>
        <taxon>Dikarya</taxon>
        <taxon>Ascomycota</taxon>
        <taxon>Pezizomycotina</taxon>
        <taxon>Dothideomycetes</taxon>
        <taxon>Dothideomycetidae</taxon>
        <taxon>Capnodiales</taxon>
        <taxon>Piedraiaceae</taxon>
        <taxon>Piedraia</taxon>
    </lineage>
</organism>
<evidence type="ECO:0000313" key="3">
    <source>
        <dbReference type="Proteomes" id="UP000799421"/>
    </source>
</evidence>
<keyword evidence="3" id="KW-1185">Reference proteome</keyword>
<dbReference type="OrthoDB" id="5395975at2759"/>
<dbReference type="EMBL" id="MU005978">
    <property type="protein sequence ID" value="KAF2860848.1"/>
    <property type="molecule type" value="Genomic_DNA"/>
</dbReference>
<protein>
    <submittedName>
        <fullName evidence="2">Uncharacterized protein</fullName>
    </submittedName>
</protein>
<dbReference type="Proteomes" id="UP000799421">
    <property type="component" value="Unassembled WGS sequence"/>
</dbReference>
<proteinExistence type="predicted"/>
<evidence type="ECO:0000256" key="1">
    <source>
        <dbReference type="SAM" id="MobiDB-lite"/>
    </source>
</evidence>
<accession>A0A6A7C2C0</accession>
<dbReference type="AlphaFoldDB" id="A0A6A7C2C0"/>
<name>A0A6A7C2C0_9PEZI</name>
<feature type="region of interest" description="Disordered" evidence="1">
    <location>
        <begin position="1"/>
        <end position="61"/>
    </location>
</feature>
<evidence type="ECO:0000313" key="2">
    <source>
        <dbReference type="EMBL" id="KAF2860848.1"/>
    </source>
</evidence>
<sequence length="246" mass="27503">MDSSADQSTPSLNRTPTKAPKLQPANRTEPKASIQPDKGSELGPLGSPQSTNSLDFVRRIRPAKTFQAQDAEKSVEAQKAKKAAETVENAEKYQDLSELPIDIRPPEPNSTATKFITHVTSSLDLLVRNEQLSDIYKPVNVARRPRLLERGHWLMVSDGWPPKLQCQFWLFLVNFVGQGKAGWGVWCRRETQSSSDLGTVKVYCWGELVRHIYLLLYVASNSKVKKLGLKWVDAEGKVVVEMQSAS</sequence>
<reference evidence="2" key="1">
    <citation type="journal article" date="2020" name="Stud. Mycol.">
        <title>101 Dothideomycetes genomes: a test case for predicting lifestyles and emergence of pathogens.</title>
        <authorList>
            <person name="Haridas S."/>
            <person name="Albert R."/>
            <person name="Binder M."/>
            <person name="Bloem J."/>
            <person name="Labutti K."/>
            <person name="Salamov A."/>
            <person name="Andreopoulos B."/>
            <person name="Baker S."/>
            <person name="Barry K."/>
            <person name="Bills G."/>
            <person name="Bluhm B."/>
            <person name="Cannon C."/>
            <person name="Castanera R."/>
            <person name="Culley D."/>
            <person name="Daum C."/>
            <person name="Ezra D."/>
            <person name="Gonzalez J."/>
            <person name="Henrissat B."/>
            <person name="Kuo A."/>
            <person name="Liang C."/>
            <person name="Lipzen A."/>
            <person name="Lutzoni F."/>
            <person name="Magnuson J."/>
            <person name="Mondo S."/>
            <person name="Nolan M."/>
            <person name="Ohm R."/>
            <person name="Pangilinan J."/>
            <person name="Park H.-J."/>
            <person name="Ramirez L."/>
            <person name="Alfaro M."/>
            <person name="Sun H."/>
            <person name="Tritt A."/>
            <person name="Yoshinaga Y."/>
            <person name="Zwiers L.-H."/>
            <person name="Turgeon B."/>
            <person name="Goodwin S."/>
            <person name="Spatafora J."/>
            <person name="Crous P."/>
            <person name="Grigoriev I."/>
        </authorList>
    </citation>
    <scope>NUCLEOTIDE SEQUENCE</scope>
    <source>
        <strain evidence="2">CBS 480.64</strain>
    </source>
</reference>
<gene>
    <name evidence="2" type="ORF">K470DRAFT_216319</name>
</gene>